<dbReference type="InterPro" id="IPR004452">
    <property type="entry name" value="LutB/LldF"/>
</dbReference>
<evidence type="ECO:0000313" key="9">
    <source>
        <dbReference type="EMBL" id="SFK07482.1"/>
    </source>
</evidence>
<dbReference type="Gene3D" id="1.10.1060.10">
    <property type="entry name" value="Alpha-helical ferredoxin"/>
    <property type="match status" value="1"/>
</dbReference>
<dbReference type="PROSITE" id="PS00198">
    <property type="entry name" value="4FE4S_FER_1"/>
    <property type="match status" value="1"/>
</dbReference>
<evidence type="ECO:0000313" key="10">
    <source>
        <dbReference type="Proteomes" id="UP000198635"/>
    </source>
</evidence>
<dbReference type="InterPro" id="IPR037171">
    <property type="entry name" value="NagB/RpiA_transferase-like"/>
</dbReference>
<dbReference type="PANTHER" id="PTHR47153">
    <property type="entry name" value="LACTATE UTILIZATION PROTEIN B"/>
    <property type="match status" value="1"/>
</dbReference>
<evidence type="ECO:0000256" key="1">
    <source>
        <dbReference type="ARBA" id="ARBA00022448"/>
    </source>
</evidence>
<dbReference type="GO" id="GO:0046872">
    <property type="term" value="F:metal ion binding"/>
    <property type="evidence" value="ECO:0007669"/>
    <property type="project" value="UniProtKB-KW"/>
</dbReference>
<sequence length="712" mass="78132">MQKAKNLSEYNEELREALDNTFLRGAMDKFATAYPVGRANAFREYDVEALIEEVVKAKDAGLTRLDELYAEFKAKAEANGVKVHMAKDGDEANEIVARIAAENKCKIIVKSKSMTAEETLLNHRLEKDGLEVVETDLGEWIIQLRHEGPSHMVMPAIHLSRYQVAELFSQVTKHDQSSDIQRLVKVARRELRQKYADADMGVSGVNFAIAETGTIGLMTNEGNARLVTTLPRVHVAITGIDKLCGSLEDALKILRVVPKNATGQAITSYVTWISGANECQPAPGGKKEMHIIFLDNGRSEMAKDPLFAQVLRCVRCGACANVCPVYRMVGGHQMGHIYIGAIGLILTYFFHGKDKAKNLVQNCINCQACKHICAAGIDLPLLIKEIHARILDEDGHPLPSMLLGKLLKNRKLFHAFLRTAKMAQRPLTGGTQYIRHLPHIFSKDHGFKALPAIAAKPFRDRFAALKPTVSAPKYRIALFSGCVQDFVYPEQLEAAVKVLAAHNVAVDFPMDQSCCGLPLQMMGEKKAGVDVAKQNIAAMSGDYDYIITLCASCASHLKHNYPFLLGENDAEAKAFAEKVIPFSAFMTDVLGVTADGFKQTQERATLHAPCHLCRGLDVVEQPRQLLALGGYEYAQAEQEQVCCGFGGTYSAKFPGISEQILKNKLTDAGRTGAEVLVTECPGCIMQLRGGAEVNKSGFAVRHIAEVLADHLK</sequence>
<dbReference type="SUPFAM" id="SSF54862">
    <property type="entry name" value="4Fe-4S ferredoxins"/>
    <property type="match status" value="1"/>
</dbReference>
<dbReference type="InterPro" id="IPR017900">
    <property type="entry name" value="4Fe4S_Fe_S_CS"/>
</dbReference>
<proteinExistence type="predicted"/>
<dbReference type="InterPro" id="IPR017896">
    <property type="entry name" value="4Fe4S_Fe-S-bd"/>
</dbReference>
<dbReference type="Pfam" id="PF02589">
    <property type="entry name" value="LUD_dom"/>
    <property type="match status" value="1"/>
</dbReference>
<dbReference type="Proteomes" id="UP000198635">
    <property type="component" value="Unassembled WGS sequence"/>
</dbReference>
<name>A0A1I3WJ51_9BACT</name>
<evidence type="ECO:0000256" key="5">
    <source>
        <dbReference type="ARBA" id="ARBA00022982"/>
    </source>
</evidence>
<dbReference type="GO" id="GO:0051539">
    <property type="term" value="F:4 iron, 4 sulfur cluster binding"/>
    <property type="evidence" value="ECO:0007669"/>
    <property type="project" value="UniProtKB-KW"/>
</dbReference>
<dbReference type="Pfam" id="PF13183">
    <property type="entry name" value="Fer4_8"/>
    <property type="match status" value="1"/>
</dbReference>
<dbReference type="OrthoDB" id="9770306at2"/>
<keyword evidence="1" id="KW-0813">Transport</keyword>
<evidence type="ECO:0000259" key="8">
    <source>
        <dbReference type="PROSITE" id="PS51379"/>
    </source>
</evidence>
<dbReference type="InterPro" id="IPR054704">
    <property type="entry name" value="Quin_L_LdhH-like"/>
</dbReference>
<evidence type="ECO:0000256" key="7">
    <source>
        <dbReference type="ARBA" id="ARBA00023014"/>
    </source>
</evidence>
<dbReference type="STRING" id="52560.SAMN04488082_11368"/>
<evidence type="ECO:0000256" key="3">
    <source>
        <dbReference type="ARBA" id="ARBA00022723"/>
    </source>
</evidence>
<dbReference type="AlphaFoldDB" id="A0A1I3WJ51"/>
<dbReference type="Pfam" id="PF02754">
    <property type="entry name" value="CCG"/>
    <property type="match status" value="2"/>
</dbReference>
<keyword evidence="6" id="KW-0408">Iron</keyword>
<keyword evidence="4" id="KW-0677">Repeat</keyword>
<dbReference type="GO" id="GO:0016491">
    <property type="term" value="F:oxidoreductase activity"/>
    <property type="evidence" value="ECO:0007669"/>
    <property type="project" value="UniProtKB-ARBA"/>
</dbReference>
<dbReference type="SUPFAM" id="SSF100950">
    <property type="entry name" value="NagB/RpiA/CoA transferase-like"/>
    <property type="match status" value="1"/>
</dbReference>
<keyword evidence="10" id="KW-1185">Reference proteome</keyword>
<dbReference type="PROSITE" id="PS51379">
    <property type="entry name" value="4FE4S_FER_2"/>
    <property type="match status" value="1"/>
</dbReference>
<dbReference type="InterPro" id="IPR024185">
    <property type="entry name" value="FTHF_cligase-like_sf"/>
</dbReference>
<keyword evidence="3" id="KW-0479">Metal-binding</keyword>
<feature type="domain" description="4Fe-4S ferredoxin-type" evidence="8">
    <location>
        <begin position="303"/>
        <end position="331"/>
    </location>
</feature>
<evidence type="ECO:0000256" key="4">
    <source>
        <dbReference type="ARBA" id="ARBA00022737"/>
    </source>
</evidence>
<keyword evidence="5" id="KW-0249">Electron transport</keyword>
<evidence type="ECO:0000256" key="2">
    <source>
        <dbReference type="ARBA" id="ARBA00022485"/>
    </source>
</evidence>
<dbReference type="InterPro" id="IPR003741">
    <property type="entry name" value="LUD_dom"/>
</dbReference>
<dbReference type="GO" id="GO:0006089">
    <property type="term" value="P:lactate metabolic process"/>
    <property type="evidence" value="ECO:0007669"/>
    <property type="project" value="InterPro"/>
</dbReference>
<dbReference type="RefSeq" id="WP_092376253.1">
    <property type="nucleotide sequence ID" value="NZ_FORX01000013.1"/>
</dbReference>
<dbReference type="PANTHER" id="PTHR47153:SF2">
    <property type="entry name" value="LACTATE UTILIZATION PROTEIN B"/>
    <property type="match status" value="1"/>
</dbReference>
<gene>
    <name evidence="9" type="ORF">SAMN04488082_11368</name>
</gene>
<accession>A0A1I3WJ51</accession>
<organism evidence="9 10">
    <name type="scientific">Desulfomicrobium apsheronum</name>
    <dbReference type="NCBI Taxonomy" id="52560"/>
    <lineage>
        <taxon>Bacteria</taxon>
        <taxon>Pseudomonadati</taxon>
        <taxon>Thermodesulfobacteriota</taxon>
        <taxon>Desulfovibrionia</taxon>
        <taxon>Desulfovibrionales</taxon>
        <taxon>Desulfomicrobiaceae</taxon>
        <taxon>Desulfomicrobium</taxon>
    </lineage>
</organism>
<keyword evidence="2" id="KW-0004">4Fe-4S</keyword>
<dbReference type="NCBIfam" id="NF045670">
    <property type="entry name" value="quin_L_LdhH"/>
    <property type="match status" value="1"/>
</dbReference>
<dbReference type="InterPro" id="IPR004017">
    <property type="entry name" value="Cys_rich_dom"/>
</dbReference>
<evidence type="ECO:0000256" key="6">
    <source>
        <dbReference type="ARBA" id="ARBA00023004"/>
    </source>
</evidence>
<reference evidence="10" key="1">
    <citation type="submission" date="2016-10" db="EMBL/GenBank/DDBJ databases">
        <authorList>
            <person name="Varghese N."/>
            <person name="Submissions S."/>
        </authorList>
    </citation>
    <scope>NUCLEOTIDE SEQUENCE [LARGE SCALE GENOMIC DNA]</scope>
    <source>
        <strain evidence="10">DSM 5918</strain>
    </source>
</reference>
<dbReference type="InterPro" id="IPR009051">
    <property type="entry name" value="Helical_ferredxn"/>
</dbReference>
<protein>
    <submittedName>
        <fullName evidence="9">Iron-sulfur cluster-binding protein</fullName>
    </submittedName>
</protein>
<dbReference type="Gene3D" id="3.40.50.10420">
    <property type="entry name" value="NagB/RpiA/CoA transferase-like"/>
    <property type="match status" value="1"/>
</dbReference>
<dbReference type="EMBL" id="FORX01000013">
    <property type="protein sequence ID" value="SFK07482.1"/>
    <property type="molecule type" value="Genomic_DNA"/>
</dbReference>
<keyword evidence="7" id="KW-0411">Iron-sulfur</keyword>